<dbReference type="GO" id="GO:0005829">
    <property type="term" value="C:cytosol"/>
    <property type="evidence" value="ECO:0007669"/>
    <property type="project" value="TreeGrafter"/>
</dbReference>
<feature type="domain" description="OmpR/PhoB-type" evidence="9">
    <location>
        <begin position="127"/>
        <end position="220"/>
    </location>
</feature>
<evidence type="ECO:0000256" key="4">
    <source>
        <dbReference type="ARBA" id="ARBA00023125"/>
    </source>
</evidence>
<evidence type="ECO:0000256" key="5">
    <source>
        <dbReference type="ARBA" id="ARBA00023163"/>
    </source>
</evidence>
<dbReference type="AlphaFoldDB" id="A0A940T477"/>
<evidence type="ECO:0000313" key="10">
    <source>
        <dbReference type="EMBL" id="MBP1326598.1"/>
    </source>
</evidence>
<dbReference type="InterPro" id="IPR001789">
    <property type="entry name" value="Sig_transdc_resp-reg_receiver"/>
</dbReference>
<dbReference type="GO" id="GO:0006355">
    <property type="term" value="P:regulation of DNA-templated transcription"/>
    <property type="evidence" value="ECO:0007669"/>
    <property type="project" value="InterPro"/>
</dbReference>
<dbReference type="InterPro" id="IPR001867">
    <property type="entry name" value="OmpR/PhoB-type_DNA-bd"/>
</dbReference>
<feature type="modified residue" description="4-aspartylphosphate" evidence="6">
    <location>
        <position position="55"/>
    </location>
</feature>
<dbReference type="InterPro" id="IPR036388">
    <property type="entry name" value="WH-like_DNA-bd_sf"/>
</dbReference>
<evidence type="ECO:0000256" key="7">
    <source>
        <dbReference type="PROSITE-ProRule" id="PRU01091"/>
    </source>
</evidence>
<keyword evidence="3" id="KW-0805">Transcription regulation</keyword>
<gene>
    <name evidence="10" type="ORF">JOF28_001830</name>
</gene>
<keyword evidence="4 7" id="KW-0238">DNA-binding</keyword>
<dbReference type="SMART" id="SM00448">
    <property type="entry name" value="REC"/>
    <property type="match status" value="1"/>
</dbReference>
<evidence type="ECO:0000256" key="1">
    <source>
        <dbReference type="ARBA" id="ARBA00022553"/>
    </source>
</evidence>
<comment type="caution">
    <text evidence="10">The sequence shown here is derived from an EMBL/GenBank/DDBJ whole genome shotgun (WGS) entry which is preliminary data.</text>
</comment>
<dbReference type="SMART" id="SM00862">
    <property type="entry name" value="Trans_reg_C"/>
    <property type="match status" value="1"/>
</dbReference>
<evidence type="ECO:0000256" key="2">
    <source>
        <dbReference type="ARBA" id="ARBA00023012"/>
    </source>
</evidence>
<dbReference type="GO" id="GO:0032993">
    <property type="term" value="C:protein-DNA complex"/>
    <property type="evidence" value="ECO:0007669"/>
    <property type="project" value="TreeGrafter"/>
</dbReference>
<dbReference type="PANTHER" id="PTHR48111:SF1">
    <property type="entry name" value="TWO-COMPONENT RESPONSE REGULATOR ORR33"/>
    <property type="match status" value="1"/>
</dbReference>
<sequence length="222" mass="24478">MTDDALKLLLLEDDPKLGPIMRDILALDWEVTLATDLAAARACAEADIFDVAVVDRRLPDGDGTEFITWLRGRGSGMPILMLTALGEIGDKVSGLDAGANDYLVKPFDFQELGARLRALTRDYSRRGEGVEIGGWTYFAHNGTIESPYTGRVVLTEKEAALLGELVKQPDTAFTRQQLLTAVFDRGEQEGTVDTYVHYIRRKTERSLIETVRGVGYRLGTPA</sequence>
<dbReference type="PROSITE" id="PS50110">
    <property type="entry name" value="RESPONSE_REGULATORY"/>
    <property type="match status" value="1"/>
</dbReference>
<dbReference type="InterPro" id="IPR016032">
    <property type="entry name" value="Sig_transdc_resp-reg_C-effctor"/>
</dbReference>
<evidence type="ECO:0000259" key="9">
    <source>
        <dbReference type="PROSITE" id="PS51755"/>
    </source>
</evidence>
<keyword evidence="11" id="KW-1185">Reference proteome</keyword>
<dbReference type="SUPFAM" id="SSF52172">
    <property type="entry name" value="CheY-like"/>
    <property type="match status" value="1"/>
</dbReference>
<dbReference type="Pfam" id="PF00486">
    <property type="entry name" value="Trans_reg_C"/>
    <property type="match status" value="1"/>
</dbReference>
<dbReference type="PANTHER" id="PTHR48111">
    <property type="entry name" value="REGULATOR OF RPOS"/>
    <property type="match status" value="1"/>
</dbReference>
<feature type="DNA-binding region" description="OmpR/PhoB-type" evidence="7">
    <location>
        <begin position="127"/>
        <end position="220"/>
    </location>
</feature>
<evidence type="ECO:0000259" key="8">
    <source>
        <dbReference type="PROSITE" id="PS50110"/>
    </source>
</evidence>
<accession>A0A940T477</accession>
<dbReference type="Proteomes" id="UP000675163">
    <property type="component" value="Unassembled WGS sequence"/>
</dbReference>
<evidence type="ECO:0000256" key="3">
    <source>
        <dbReference type="ARBA" id="ARBA00023015"/>
    </source>
</evidence>
<keyword evidence="1 6" id="KW-0597">Phosphoprotein</keyword>
<dbReference type="Pfam" id="PF00072">
    <property type="entry name" value="Response_reg"/>
    <property type="match status" value="1"/>
</dbReference>
<evidence type="ECO:0000256" key="6">
    <source>
        <dbReference type="PROSITE-ProRule" id="PRU00169"/>
    </source>
</evidence>
<name>A0A940T477_9MICO</name>
<dbReference type="RefSeq" id="WP_209705478.1">
    <property type="nucleotide sequence ID" value="NZ_JAFIDA010000001.1"/>
</dbReference>
<feature type="domain" description="Response regulatory" evidence="8">
    <location>
        <begin position="7"/>
        <end position="120"/>
    </location>
</feature>
<dbReference type="InterPro" id="IPR011006">
    <property type="entry name" value="CheY-like_superfamily"/>
</dbReference>
<dbReference type="GO" id="GO:0000976">
    <property type="term" value="F:transcription cis-regulatory region binding"/>
    <property type="evidence" value="ECO:0007669"/>
    <property type="project" value="TreeGrafter"/>
</dbReference>
<organism evidence="10 11">
    <name type="scientific">Leucobacter exalbidus</name>
    <dbReference type="NCBI Taxonomy" id="662960"/>
    <lineage>
        <taxon>Bacteria</taxon>
        <taxon>Bacillati</taxon>
        <taxon>Actinomycetota</taxon>
        <taxon>Actinomycetes</taxon>
        <taxon>Micrococcales</taxon>
        <taxon>Microbacteriaceae</taxon>
        <taxon>Leucobacter</taxon>
    </lineage>
</organism>
<keyword evidence="2" id="KW-0902">Two-component regulatory system</keyword>
<dbReference type="SUPFAM" id="SSF46894">
    <property type="entry name" value="C-terminal effector domain of the bipartite response regulators"/>
    <property type="match status" value="1"/>
</dbReference>
<dbReference type="Gene3D" id="3.40.50.2300">
    <property type="match status" value="1"/>
</dbReference>
<dbReference type="PROSITE" id="PS51755">
    <property type="entry name" value="OMPR_PHOB"/>
    <property type="match status" value="1"/>
</dbReference>
<dbReference type="CDD" id="cd00383">
    <property type="entry name" value="trans_reg_C"/>
    <property type="match status" value="1"/>
</dbReference>
<dbReference type="EMBL" id="JAFIDA010000001">
    <property type="protein sequence ID" value="MBP1326598.1"/>
    <property type="molecule type" value="Genomic_DNA"/>
</dbReference>
<evidence type="ECO:0000313" key="11">
    <source>
        <dbReference type="Proteomes" id="UP000675163"/>
    </source>
</evidence>
<dbReference type="Gene3D" id="1.10.10.10">
    <property type="entry name" value="Winged helix-like DNA-binding domain superfamily/Winged helix DNA-binding domain"/>
    <property type="match status" value="1"/>
</dbReference>
<keyword evidence="5" id="KW-0804">Transcription</keyword>
<reference evidence="10" key="1">
    <citation type="submission" date="2021-02" db="EMBL/GenBank/DDBJ databases">
        <title>Sequencing the genomes of 1000 actinobacteria strains.</title>
        <authorList>
            <person name="Klenk H.-P."/>
        </authorList>
    </citation>
    <scope>NUCLEOTIDE SEQUENCE</scope>
    <source>
        <strain evidence="10">DSM 22850</strain>
    </source>
</reference>
<dbReference type="GO" id="GO:0000156">
    <property type="term" value="F:phosphorelay response regulator activity"/>
    <property type="evidence" value="ECO:0007669"/>
    <property type="project" value="TreeGrafter"/>
</dbReference>
<dbReference type="InterPro" id="IPR039420">
    <property type="entry name" value="WalR-like"/>
</dbReference>
<proteinExistence type="predicted"/>
<protein>
    <submittedName>
        <fullName evidence="10">Two-component system response regulator QseB</fullName>
    </submittedName>
</protein>